<feature type="domain" description="Methyltransferase type 11" evidence="1">
    <location>
        <begin position="55"/>
        <end position="149"/>
    </location>
</feature>
<dbReference type="InterPro" id="IPR029063">
    <property type="entry name" value="SAM-dependent_MTases_sf"/>
</dbReference>
<keyword evidence="2" id="KW-0489">Methyltransferase</keyword>
<comment type="caution">
    <text evidence="2">The sequence shown here is derived from an EMBL/GenBank/DDBJ whole genome shotgun (WGS) entry which is preliminary data.</text>
</comment>
<evidence type="ECO:0000259" key="1">
    <source>
        <dbReference type="Pfam" id="PF08241"/>
    </source>
</evidence>
<keyword evidence="2" id="KW-0808">Transferase</keyword>
<evidence type="ECO:0000313" key="3">
    <source>
        <dbReference type="Proteomes" id="UP000555393"/>
    </source>
</evidence>
<dbReference type="Pfam" id="PF08241">
    <property type="entry name" value="Methyltransf_11"/>
    <property type="match status" value="1"/>
</dbReference>
<gene>
    <name evidence="2" type="ORF">FHS77_002961</name>
</gene>
<proteinExistence type="predicted"/>
<dbReference type="EMBL" id="JACIIU010000027">
    <property type="protein sequence ID" value="MBB6262387.1"/>
    <property type="molecule type" value="Genomic_DNA"/>
</dbReference>
<dbReference type="CDD" id="cd02440">
    <property type="entry name" value="AdoMet_MTases"/>
    <property type="match status" value="1"/>
</dbReference>
<dbReference type="SUPFAM" id="SSF53335">
    <property type="entry name" value="S-adenosyl-L-methionine-dependent methyltransferases"/>
    <property type="match status" value="1"/>
</dbReference>
<dbReference type="GO" id="GO:0008757">
    <property type="term" value="F:S-adenosylmethionine-dependent methyltransferase activity"/>
    <property type="evidence" value="ECO:0007669"/>
    <property type="project" value="InterPro"/>
</dbReference>
<dbReference type="InterPro" id="IPR013216">
    <property type="entry name" value="Methyltransf_11"/>
</dbReference>
<evidence type="ECO:0000313" key="2">
    <source>
        <dbReference type="EMBL" id="MBB6262387.1"/>
    </source>
</evidence>
<keyword evidence="2" id="KW-0830">Ubiquinone</keyword>
<keyword evidence="3" id="KW-1185">Reference proteome</keyword>
<dbReference type="GO" id="GO:0032259">
    <property type="term" value="P:methylation"/>
    <property type="evidence" value="ECO:0007669"/>
    <property type="project" value="UniProtKB-KW"/>
</dbReference>
<dbReference type="RefSeq" id="WP_184224603.1">
    <property type="nucleotide sequence ID" value="NZ_JACIIU010000027.1"/>
</dbReference>
<dbReference type="PANTHER" id="PTHR43591:SF24">
    <property type="entry name" value="2-METHOXY-6-POLYPRENYL-1,4-BENZOQUINOL METHYLASE, MITOCHONDRIAL"/>
    <property type="match status" value="1"/>
</dbReference>
<protein>
    <submittedName>
        <fullName evidence="2">Ubiquinone/menaquinone biosynthesis C-methylase UbiE</fullName>
    </submittedName>
</protein>
<dbReference type="Proteomes" id="UP000555393">
    <property type="component" value="Unassembled WGS sequence"/>
</dbReference>
<reference evidence="2 3" key="1">
    <citation type="submission" date="2020-08" db="EMBL/GenBank/DDBJ databases">
        <title>Genomic Encyclopedia of Type Strains, Phase IV (KMG-IV): sequencing the most valuable type-strain genomes for metagenomic binning, comparative biology and taxonomic classification.</title>
        <authorList>
            <person name="Goeker M."/>
        </authorList>
    </citation>
    <scope>NUCLEOTIDE SEQUENCE [LARGE SCALE GENOMIC DNA]</scope>
    <source>
        <strain evidence="2 3">DSM 22336</strain>
    </source>
</reference>
<dbReference type="AlphaFoldDB" id="A0A841M0V7"/>
<accession>A0A841M0V7</accession>
<sequence>MSSNYDLKEDIRDYWSQRSKSFDRAFGHKIEKGLEAEAWAQPMRDHLGETPKRVLELACGTGEVTRLVHDLGHDVTALDFSEDMLAVARLKHAGKDRLRFLLADAAQTMEPADSYDAILCRHLVWTLVEPEVAFADWFRILRPGGRILIYDGDWAKPQASGRWAARLLALWDKISPDEYYDGPISERHATIMERLPFGEGLTFERLAPMLEAAGFNSIKRLPHDPIAQAQRRTCGLRNNLRTRVYSRFILVAEKPSV</sequence>
<organism evidence="2 3">
    <name type="scientific">Paenochrobactrum gallinarii</name>
    <dbReference type="NCBI Taxonomy" id="643673"/>
    <lineage>
        <taxon>Bacteria</taxon>
        <taxon>Pseudomonadati</taxon>
        <taxon>Pseudomonadota</taxon>
        <taxon>Alphaproteobacteria</taxon>
        <taxon>Hyphomicrobiales</taxon>
        <taxon>Brucellaceae</taxon>
        <taxon>Paenochrobactrum</taxon>
    </lineage>
</organism>
<dbReference type="PANTHER" id="PTHR43591">
    <property type="entry name" value="METHYLTRANSFERASE"/>
    <property type="match status" value="1"/>
</dbReference>
<name>A0A841M0V7_9HYPH</name>
<dbReference type="Gene3D" id="3.40.50.150">
    <property type="entry name" value="Vaccinia Virus protein VP39"/>
    <property type="match status" value="1"/>
</dbReference>